<dbReference type="EMBL" id="CDMY01000357">
    <property type="protein sequence ID" value="CEM05370.1"/>
    <property type="molecule type" value="Genomic_DNA"/>
</dbReference>
<evidence type="ECO:0000313" key="2">
    <source>
        <dbReference type="EMBL" id="CEM05370.1"/>
    </source>
</evidence>
<dbReference type="Proteomes" id="UP000041254">
    <property type="component" value="Unassembled WGS sequence"/>
</dbReference>
<gene>
    <name evidence="2" type="ORF">Vbra_14232</name>
</gene>
<sequence length="362" mass="40067">MPPPTPPPRAGSFCNGANKGCDEVGRGMQVDYSSVKRKPYATGQRWGSMTLTYHHLVGKKLISDWWNDVVCTAEGRQALAPLAEAIGEHATQYNNKNKHASKTDADAWREWAQNTDTKMKSFYKFQQIVTWMPGDLVRGPPPGERKSDPGSEFDHEVAWYRGCLSDGKAVATYLTAAAHAIRGYCDGDATIVRAQEGANNMAKVATIQGDAAPFRPKEWGKGTRSRGRGKTVWIAQGASVGKVLYEKNPKAYCEHYGGQFDTQPYYVDSSPPFEGQPHPARPAEPEEEEGPDTEEEEEDKTEENEPEPEPVTPREDTDRFIVGVRDRRCTQEENCCNSGAGCWCLPKGAPCQRCRSSKCGGW</sequence>
<reference evidence="2 3" key="1">
    <citation type="submission" date="2014-11" db="EMBL/GenBank/DDBJ databases">
        <authorList>
            <person name="Zhu J."/>
            <person name="Qi W."/>
            <person name="Song R."/>
        </authorList>
    </citation>
    <scope>NUCLEOTIDE SEQUENCE [LARGE SCALE GENOMIC DNA]</scope>
</reference>
<name>A0A0G4F1C4_VITBC</name>
<dbReference type="VEuPathDB" id="CryptoDB:Vbra_14232"/>
<accession>A0A0G4F1C4</accession>
<feature type="region of interest" description="Disordered" evidence="1">
    <location>
        <begin position="264"/>
        <end position="320"/>
    </location>
</feature>
<evidence type="ECO:0000313" key="3">
    <source>
        <dbReference type="Proteomes" id="UP000041254"/>
    </source>
</evidence>
<dbReference type="AlphaFoldDB" id="A0A0G4F1C4"/>
<protein>
    <submittedName>
        <fullName evidence="2">Uncharacterized protein</fullName>
    </submittedName>
</protein>
<dbReference type="InParanoid" id="A0A0G4F1C4"/>
<proteinExistence type="predicted"/>
<feature type="compositionally biased region" description="Acidic residues" evidence="1">
    <location>
        <begin position="285"/>
        <end position="308"/>
    </location>
</feature>
<keyword evidence="3" id="KW-1185">Reference proteome</keyword>
<dbReference type="PhylomeDB" id="A0A0G4F1C4"/>
<organism evidence="2 3">
    <name type="scientific">Vitrella brassicaformis (strain CCMP3155)</name>
    <dbReference type="NCBI Taxonomy" id="1169540"/>
    <lineage>
        <taxon>Eukaryota</taxon>
        <taxon>Sar</taxon>
        <taxon>Alveolata</taxon>
        <taxon>Colpodellida</taxon>
        <taxon>Vitrellaceae</taxon>
        <taxon>Vitrella</taxon>
    </lineage>
</organism>
<evidence type="ECO:0000256" key="1">
    <source>
        <dbReference type="SAM" id="MobiDB-lite"/>
    </source>
</evidence>